<reference evidence="2 3" key="1">
    <citation type="submission" date="2019-12" db="EMBL/GenBank/DDBJ databases">
        <authorList>
            <person name="Wolfe R."/>
            <person name="Danczak R."/>
            <person name="Wilkins M."/>
        </authorList>
    </citation>
    <scope>NUCLEOTIDE SEQUENCE [LARGE SCALE GENOMIC DNA]</scope>
    <source>
        <strain evidence="2">X2_MaxBin.013</strain>
    </source>
</reference>
<keyword evidence="2" id="KW-0808">Transferase</keyword>
<organism evidence="2 3">
    <name type="scientific">Candidatus Saganbacteria bacterium</name>
    <dbReference type="NCBI Taxonomy" id="2575572"/>
    <lineage>
        <taxon>Bacteria</taxon>
        <taxon>Bacillati</taxon>
        <taxon>Saganbacteria</taxon>
    </lineage>
</organism>
<name>A0A833L2M1_UNCSA</name>
<dbReference type="Gene3D" id="3.90.550.10">
    <property type="entry name" value="Spore Coat Polysaccharide Biosynthesis Protein SpsA, Chain A"/>
    <property type="match status" value="1"/>
</dbReference>
<dbReference type="EMBL" id="WPAF01000001">
    <property type="protein sequence ID" value="KAF0135318.1"/>
    <property type="molecule type" value="Genomic_DNA"/>
</dbReference>
<dbReference type="SUPFAM" id="SSF53448">
    <property type="entry name" value="Nucleotide-diphospho-sugar transferases"/>
    <property type="match status" value="1"/>
</dbReference>
<dbReference type="GO" id="GO:0016740">
    <property type="term" value="F:transferase activity"/>
    <property type="evidence" value="ECO:0007669"/>
    <property type="project" value="UniProtKB-KW"/>
</dbReference>
<evidence type="ECO:0000313" key="3">
    <source>
        <dbReference type="Proteomes" id="UP000488506"/>
    </source>
</evidence>
<protein>
    <submittedName>
        <fullName evidence="2">D-glycero-D-manno-heptose 1-phosphate guanosyltransferase</fullName>
    </submittedName>
</protein>
<dbReference type="PANTHER" id="PTHR22572">
    <property type="entry name" value="SUGAR-1-PHOSPHATE GUANYL TRANSFERASE"/>
    <property type="match status" value="1"/>
</dbReference>
<dbReference type="Proteomes" id="UP000488506">
    <property type="component" value="Unassembled WGS sequence"/>
</dbReference>
<sequence length="248" mass="28107">MKQAVILAGGAGTRLKPLTDNIPKPMIDINGKPFILYIIEYLKKSGIKNVVLCTGYLADKISDYFGNGKKYGVDIRYSVEKKFLGTAGAIKLADNLLEDEFFVLNGDTYLPIDYTDVLRKFKEKNKTGLMVAYDHSEWTAEENTAIDQDEMVIAYGKREPLKIGNQLIESRSEIEVISPACFKYIDAGVYVFKKEILGIIEKDKFVSLEGDVYPELIKKKQLCAYISSQRYYDLGTPERLEIIKKVLK</sequence>
<evidence type="ECO:0000259" key="1">
    <source>
        <dbReference type="Pfam" id="PF00483"/>
    </source>
</evidence>
<proteinExistence type="predicted"/>
<gene>
    <name evidence="2" type="ORF">FD145_144</name>
</gene>
<dbReference type="Pfam" id="PF00483">
    <property type="entry name" value="NTP_transferase"/>
    <property type="match status" value="1"/>
</dbReference>
<accession>A0A833L2M1</accession>
<dbReference type="AlphaFoldDB" id="A0A833L2M1"/>
<dbReference type="InterPro" id="IPR005835">
    <property type="entry name" value="NTP_transferase_dom"/>
</dbReference>
<dbReference type="InterPro" id="IPR050486">
    <property type="entry name" value="Mannose-1P_guanyltransferase"/>
</dbReference>
<evidence type="ECO:0000313" key="2">
    <source>
        <dbReference type="EMBL" id="KAF0135318.1"/>
    </source>
</evidence>
<feature type="domain" description="Nucleotidyl transferase" evidence="1">
    <location>
        <begin position="4"/>
        <end position="240"/>
    </location>
</feature>
<dbReference type="InterPro" id="IPR029044">
    <property type="entry name" value="Nucleotide-diphossugar_trans"/>
</dbReference>
<comment type="caution">
    <text evidence="2">The sequence shown here is derived from an EMBL/GenBank/DDBJ whole genome shotgun (WGS) entry which is preliminary data.</text>
</comment>